<dbReference type="InterPro" id="IPR032710">
    <property type="entry name" value="NTF2-like_dom_sf"/>
</dbReference>
<protein>
    <submittedName>
        <fullName evidence="3">Nuclear transport factor 2 family protein</fullName>
    </submittedName>
    <submittedName>
        <fullName evidence="2">SnoaL-like domain-containing protein</fullName>
    </submittedName>
</protein>
<dbReference type="InterPro" id="IPR037401">
    <property type="entry name" value="SnoaL-like"/>
</dbReference>
<evidence type="ECO:0000313" key="5">
    <source>
        <dbReference type="Proteomes" id="UP001326715"/>
    </source>
</evidence>
<organism evidence="2 4">
    <name type="scientific">Chitinophaga sancti</name>
    <dbReference type="NCBI Taxonomy" id="1004"/>
    <lineage>
        <taxon>Bacteria</taxon>
        <taxon>Pseudomonadati</taxon>
        <taxon>Bacteroidota</taxon>
        <taxon>Chitinophagia</taxon>
        <taxon>Chitinophagales</taxon>
        <taxon>Chitinophagaceae</taxon>
        <taxon>Chitinophaga</taxon>
    </lineage>
</organism>
<dbReference type="Gene3D" id="3.10.450.50">
    <property type="match status" value="1"/>
</dbReference>
<dbReference type="RefSeq" id="WP_072363553.1">
    <property type="nucleotide sequence ID" value="NZ_CBHWAX010000087.1"/>
</dbReference>
<reference evidence="3 5" key="2">
    <citation type="submission" date="2023-11" db="EMBL/GenBank/DDBJ databases">
        <title>MicrobeMod: A computational toolkit for identifying prokaryotic methylation and restriction-modification with nanopore sequencing.</title>
        <authorList>
            <person name="Crits-Christoph A."/>
            <person name="Kang S.C."/>
            <person name="Lee H."/>
            <person name="Ostrov N."/>
        </authorList>
    </citation>
    <scope>NUCLEOTIDE SEQUENCE [LARGE SCALE GENOMIC DNA]</scope>
    <source>
        <strain evidence="3 5">ATCC 23090</strain>
    </source>
</reference>
<dbReference type="OrthoDB" id="9808719at2"/>
<dbReference type="Pfam" id="PF12680">
    <property type="entry name" value="SnoaL_2"/>
    <property type="match status" value="1"/>
</dbReference>
<dbReference type="SUPFAM" id="SSF54427">
    <property type="entry name" value="NTF2-like"/>
    <property type="match status" value="1"/>
</dbReference>
<evidence type="ECO:0000313" key="4">
    <source>
        <dbReference type="Proteomes" id="UP000183788"/>
    </source>
</evidence>
<dbReference type="AlphaFoldDB" id="A0A1K1S115"/>
<dbReference type="EMBL" id="FPIZ01000016">
    <property type="protein sequence ID" value="SFW78112.1"/>
    <property type="molecule type" value="Genomic_DNA"/>
</dbReference>
<dbReference type="STRING" id="1004.SAMN05661012_04579"/>
<keyword evidence="5" id="KW-1185">Reference proteome</keyword>
<evidence type="ECO:0000259" key="1">
    <source>
        <dbReference type="Pfam" id="PF12680"/>
    </source>
</evidence>
<evidence type="ECO:0000313" key="3">
    <source>
        <dbReference type="EMBL" id="WQG88147.1"/>
    </source>
</evidence>
<feature type="domain" description="SnoaL-like" evidence="1">
    <location>
        <begin position="10"/>
        <end position="76"/>
    </location>
</feature>
<name>A0A1K1S115_9BACT</name>
<evidence type="ECO:0000313" key="2">
    <source>
        <dbReference type="EMBL" id="SFW78112.1"/>
    </source>
</evidence>
<dbReference type="EMBL" id="CP140154">
    <property type="protein sequence ID" value="WQG88147.1"/>
    <property type="molecule type" value="Genomic_DNA"/>
</dbReference>
<accession>A0A1K1S115</accession>
<dbReference type="Proteomes" id="UP001326715">
    <property type="component" value="Chromosome"/>
</dbReference>
<proteinExistence type="predicted"/>
<sequence length="115" mass="13168">MIPSVETMIAQYVSTWNASDLDAYKAGFASCWAPEAIYTDPGHAMVQGVAALADLALFSWNKFPGRQFHIIKRPVFHHNSGRYYWKVALPEGPREGLDYFEFNDQFQITRLVSFF</sequence>
<gene>
    <name evidence="2" type="ORF">SAMN05661012_04579</name>
    <name evidence="3" type="ORF">SR876_24785</name>
</gene>
<dbReference type="Proteomes" id="UP000183788">
    <property type="component" value="Unassembled WGS sequence"/>
</dbReference>
<reference evidence="2 4" key="1">
    <citation type="submission" date="2016-11" db="EMBL/GenBank/DDBJ databases">
        <authorList>
            <person name="Jaros S."/>
            <person name="Januszkiewicz K."/>
            <person name="Wedrychowicz H."/>
        </authorList>
    </citation>
    <scope>NUCLEOTIDE SEQUENCE [LARGE SCALE GENOMIC DNA]</scope>
    <source>
        <strain evidence="2 4">DSM 784</strain>
    </source>
</reference>